<organism evidence="1 2">
    <name type="scientific">Lepraria finkii</name>
    <dbReference type="NCBI Taxonomy" id="1340010"/>
    <lineage>
        <taxon>Eukaryota</taxon>
        <taxon>Fungi</taxon>
        <taxon>Dikarya</taxon>
        <taxon>Ascomycota</taxon>
        <taxon>Pezizomycotina</taxon>
        <taxon>Lecanoromycetes</taxon>
        <taxon>OSLEUM clade</taxon>
        <taxon>Lecanoromycetidae</taxon>
        <taxon>Lecanorales</taxon>
        <taxon>Lecanorineae</taxon>
        <taxon>Stereocaulaceae</taxon>
        <taxon>Lepraria</taxon>
    </lineage>
</organism>
<accession>A0ABR4ASL4</accession>
<protein>
    <submittedName>
        <fullName evidence="1">Uncharacterized protein</fullName>
    </submittedName>
</protein>
<evidence type="ECO:0000313" key="1">
    <source>
        <dbReference type="EMBL" id="KAL2047852.1"/>
    </source>
</evidence>
<keyword evidence="2" id="KW-1185">Reference proteome</keyword>
<sequence length="233" mass="27056">MATEITEVDKHQDWDELFACFWTAWANPPQVVRQVTFPHLGEGTGHESQSFRECKRLWLEAIINNPNDYWRKAVDTETFKIVGGVGITFHEELPPQEKIRTDWWEEESDMRELAEEIFERILDMRRVLMRGPHASRIVICPEAWMRWCFRADLAESFVYINNFDLRLAVHLLPDPIVINLAPTNRRDLDNDHWLRQTEIRGGKFEGIFGGVTAADAGSRDGTHAFVMGLICDD</sequence>
<dbReference type="Proteomes" id="UP001590951">
    <property type="component" value="Unassembled WGS sequence"/>
</dbReference>
<dbReference type="EMBL" id="JBHFEH010000092">
    <property type="protein sequence ID" value="KAL2047852.1"/>
    <property type="molecule type" value="Genomic_DNA"/>
</dbReference>
<reference evidence="1 2" key="1">
    <citation type="submission" date="2024-09" db="EMBL/GenBank/DDBJ databases">
        <title>Rethinking Asexuality: The Enigmatic Case of Functional Sexual Genes in Lepraria (Stereocaulaceae).</title>
        <authorList>
            <person name="Doellman M."/>
            <person name="Sun Y."/>
            <person name="Barcenas-Pena A."/>
            <person name="Lumbsch H.T."/>
            <person name="Grewe F."/>
        </authorList>
    </citation>
    <scope>NUCLEOTIDE SEQUENCE [LARGE SCALE GENOMIC DNA]</scope>
    <source>
        <strain evidence="1 2">Grewe 0041</strain>
    </source>
</reference>
<comment type="caution">
    <text evidence="1">The sequence shown here is derived from an EMBL/GenBank/DDBJ whole genome shotgun (WGS) entry which is preliminary data.</text>
</comment>
<proteinExistence type="predicted"/>
<gene>
    <name evidence="1" type="ORF">ABVK25_011308</name>
</gene>
<name>A0ABR4ASL4_9LECA</name>
<evidence type="ECO:0000313" key="2">
    <source>
        <dbReference type="Proteomes" id="UP001590951"/>
    </source>
</evidence>